<evidence type="ECO:0000256" key="4">
    <source>
        <dbReference type="ARBA" id="ARBA00023125"/>
    </source>
</evidence>
<evidence type="ECO:0000256" key="1">
    <source>
        <dbReference type="ARBA" id="ARBA00022553"/>
    </source>
</evidence>
<organism evidence="8 9">
    <name type="scientific">Paenibacillus mellifer</name>
    <dbReference type="NCBI Taxonomy" id="2937794"/>
    <lineage>
        <taxon>Bacteria</taxon>
        <taxon>Bacillati</taxon>
        <taxon>Bacillota</taxon>
        <taxon>Bacilli</taxon>
        <taxon>Bacillales</taxon>
        <taxon>Paenibacillaceae</taxon>
        <taxon>Paenibacillus</taxon>
    </lineage>
</organism>
<dbReference type="GO" id="GO:0000156">
    <property type="term" value="F:phosphorelay response regulator activity"/>
    <property type="evidence" value="ECO:0007669"/>
    <property type="project" value="TreeGrafter"/>
</dbReference>
<evidence type="ECO:0000259" key="7">
    <source>
        <dbReference type="PROSITE" id="PS50110"/>
    </source>
</evidence>
<dbReference type="PANTHER" id="PTHR48111">
    <property type="entry name" value="REGULATOR OF RPOS"/>
    <property type="match status" value="1"/>
</dbReference>
<dbReference type="InterPro" id="IPR011006">
    <property type="entry name" value="CheY-like_superfamily"/>
</dbReference>
<feature type="domain" description="Response regulatory" evidence="7">
    <location>
        <begin position="153"/>
        <end position="269"/>
    </location>
</feature>
<evidence type="ECO:0000256" key="6">
    <source>
        <dbReference type="PROSITE-ProRule" id="PRU00169"/>
    </source>
</evidence>
<keyword evidence="2" id="KW-0902">Two-component regulatory system</keyword>
<dbReference type="SUPFAM" id="SSF52172">
    <property type="entry name" value="CheY-like"/>
    <property type="match status" value="1"/>
</dbReference>
<gene>
    <name evidence="8" type="ORF">M0651_03120</name>
</gene>
<dbReference type="GO" id="GO:0000976">
    <property type="term" value="F:transcription cis-regulatory region binding"/>
    <property type="evidence" value="ECO:0007669"/>
    <property type="project" value="TreeGrafter"/>
</dbReference>
<keyword evidence="5" id="KW-0804">Transcription</keyword>
<evidence type="ECO:0000256" key="2">
    <source>
        <dbReference type="ARBA" id="ARBA00023012"/>
    </source>
</evidence>
<proteinExistence type="predicted"/>
<dbReference type="Pfam" id="PF00072">
    <property type="entry name" value="Response_reg"/>
    <property type="match status" value="1"/>
</dbReference>
<dbReference type="GO" id="GO:0005829">
    <property type="term" value="C:cytosol"/>
    <property type="evidence" value="ECO:0007669"/>
    <property type="project" value="TreeGrafter"/>
</dbReference>
<sequence length="270" mass="30398">MMSNLTALHNQTERSGLYAGIEQRVRETAKEVNGVLFIYSEGGPSYVASQVRGILESEPGLQSEVWGGDEPGSVAVLLPGLTLDAVHYQGLRLKQQLQERISDYRPRMALASFSTQKEIMPQLLSQMEEKAKQNYSDDIYIFTKADLLLVKSRILIVEGDPAVREFLQIRLNMQGYETMMADNGITALDLITDWKPDLVLTELNLYGIDGLPYIHQIQQVSGGEMPKIVVLTEQRVEKTISLCFENGVDDYITKPFSPVELDARIRRCIQ</sequence>
<dbReference type="SMART" id="SM00448">
    <property type="entry name" value="REC"/>
    <property type="match status" value="1"/>
</dbReference>
<evidence type="ECO:0000256" key="3">
    <source>
        <dbReference type="ARBA" id="ARBA00023015"/>
    </source>
</evidence>
<dbReference type="InterPro" id="IPR001789">
    <property type="entry name" value="Sig_transdc_resp-reg_receiver"/>
</dbReference>
<dbReference type="RefSeq" id="WP_248550391.1">
    <property type="nucleotide sequence ID" value="NZ_JALPRK010000002.1"/>
</dbReference>
<accession>A0A9X1XVM8</accession>
<dbReference type="PANTHER" id="PTHR48111:SF1">
    <property type="entry name" value="TWO-COMPONENT RESPONSE REGULATOR ORR33"/>
    <property type="match status" value="1"/>
</dbReference>
<keyword evidence="3" id="KW-0805">Transcription regulation</keyword>
<dbReference type="InterPro" id="IPR039420">
    <property type="entry name" value="WalR-like"/>
</dbReference>
<reference evidence="8" key="1">
    <citation type="submission" date="2022-04" db="EMBL/GenBank/DDBJ databases">
        <authorList>
            <person name="Seo M.-J."/>
        </authorList>
    </citation>
    <scope>NUCLEOTIDE SEQUENCE</scope>
    <source>
        <strain evidence="8">MBLB2552</strain>
    </source>
</reference>
<evidence type="ECO:0000313" key="9">
    <source>
        <dbReference type="Proteomes" id="UP001139534"/>
    </source>
</evidence>
<keyword evidence="9" id="KW-1185">Reference proteome</keyword>
<dbReference type="GO" id="GO:0006355">
    <property type="term" value="P:regulation of DNA-templated transcription"/>
    <property type="evidence" value="ECO:0007669"/>
    <property type="project" value="TreeGrafter"/>
</dbReference>
<dbReference type="EMBL" id="JALPRK010000002">
    <property type="protein sequence ID" value="MCK8486159.1"/>
    <property type="molecule type" value="Genomic_DNA"/>
</dbReference>
<keyword evidence="4" id="KW-0238">DNA-binding</keyword>
<dbReference type="Proteomes" id="UP001139534">
    <property type="component" value="Unassembled WGS sequence"/>
</dbReference>
<comment type="caution">
    <text evidence="8">The sequence shown here is derived from an EMBL/GenBank/DDBJ whole genome shotgun (WGS) entry which is preliminary data.</text>
</comment>
<dbReference type="GO" id="GO:0032993">
    <property type="term" value="C:protein-DNA complex"/>
    <property type="evidence" value="ECO:0007669"/>
    <property type="project" value="TreeGrafter"/>
</dbReference>
<protein>
    <submittedName>
        <fullName evidence="8">Response regulator transcription factor</fullName>
    </submittedName>
</protein>
<dbReference type="PROSITE" id="PS50110">
    <property type="entry name" value="RESPONSE_REGULATORY"/>
    <property type="match status" value="1"/>
</dbReference>
<dbReference type="AlphaFoldDB" id="A0A9X1XVM8"/>
<dbReference type="Gene3D" id="3.40.50.2300">
    <property type="match status" value="1"/>
</dbReference>
<evidence type="ECO:0000313" key="8">
    <source>
        <dbReference type="EMBL" id="MCK8486159.1"/>
    </source>
</evidence>
<keyword evidence="1" id="KW-0597">Phosphoprotein</keyword>
<name>A0A9X1XVM8_9BACL</name>
<comment type="caution">
    <text evidence="6">Lacks conserved residue(s) required for the propagation of feature annotation.</text>
</comment>
<evidence type="ECO:0000256" key="5">
    <source>
        <dbReference type="ARBA" id="ARBA00023163"/>
    </source>
</evidence>